<dbReference type="GO" id="GO:0008194">
    <property type="term" value="F:UDP-glycosyltransferase activity"/>
    <property type="evidence" value="ECO:0007669"/>
    <property type="project" value="InterPro"/>
</dbReference>
<gene>
    <name evidence="3" type="ORF">SAMN05660662_1414</name>
</gene>
<evidence type="ECO:0000259" key="1">
    <source>
        <dbReference type="Pfam" id="PF03033"/>
    </source>
</evidence>
<dbReference type="GO" id="GO:0005975">
    <property type="term" value="P:carbohydrate metabolic process"/>
    <property type="evidence" value="ECO:0007669"/>
    <property type="project" value="InterPro"/>
</dbReference>
<dbReference type="EMBL" id="FNBT01000002">
    <property type="protein sequence ID" value="SDF22324.1"/>
    <property type="molecule type" value="Genomic_DNA"/>
</dbReference>
<dbReference type="CDD" id="cd03784">
    <property type="entry name" value="GT1_Gtf-like"/>
    <property type="match status" value="1"/>
</dbReference>
<dbReference type="Pfam" id="PF03033">
    <property type="entry name" value="Glyco_transf_28"/>
    <property type="match status" value="1"/>
</dbReference>
<dbReference type="STRING" id="1550231.SAMN05660662_1414"/>
<accession>A0A1G7JC25</accession>
<evidence type="ECO:0000313" key="3">
    <source>
        <dbReference type="EMBL" id="SDF22324.1"/>
    </source>
</evidence>
<reference evidence="4" key="1">
    <citation type="submission" date="2016-10" db="EMBL/GenBank/DDBJ databases">
        <authorList>
            <person name="Varghese N."/>
            <person name="Submissions S."/>
        </authorList>
    </citation>
    <scope>NUCLEOTIDE SEQUENCE [LARGE SCALE GENOMIC DNA]</scope>
    <source>
        <strain evidence="4">DSM 44268</strain>
    </source>
</reference>
<feature type="domain" description="Erythromycin biosynthesis protein CIII-like C-terminal" evidence="2">
    <location>
        <begin position="303"/>
        <end position="390"/>
    </location>
</feature>
<organism evidence="3 4">
    <name type="scientific">Blastococcus aurantiacus</name>
    <dbReference type="NCBI Taxonomy" id="1550231"/>
    <lineage>
        <taxon>Bacteria</taxon>
        <taxon>Bacillati</taxon>
        <taxon>Actinomycetota</taxon>
        <taxon>Actinomycetes</taxon>
        <taxon>Geodermatophilales</taxon>
        <taxon>Geodermatophilaceae</taxon>
        <taxon>Blastococcus</taxon>
    </lineage>
</organism>
<dbReference type="RefSeq" id="WP_176946291.1">
    <property type="nucleotide sequence ID" value="NZ_FNBT01000002.1"/>
</dbReference>
<dbReference type="FunFam" id="3.40.50.2000:FF:000009">
    <property type="entry name" value="Sterol 3-beta-glucosyltransferase UGT80A2"/>
    <property type="match status" value="1"/>
</dbReference>
<keyword evidence="4" id="KW-1185">Reference proteome</keyword>
<evidence type="ECO:0000259" key="2">
    <source>
        <dbReference type="Pfam" id="PF06722"/>
    </source>
</evidence>
<dbReference type="AlphaFoldDB" id="A0A1G7JC25"/>
<dbReference type="Pfam" id="PF06722">
    <property type="entry name" value="EryCIII-like_C"/>
    <property type="match status" value="1"/>
</dbReference>
<dbReference type="GO" id="GO:0033072">
    <property type="term" value="P:vancomycin biosynthetic process"/>
    <property type="evidence" value="ECO:0007669"/>
    <property type="project" value="UniProtKB-ARBA"/>
</dbReference>
<keyword evidence="3" id="KW-0808">Transferase</keyword>
<dbReference type="SUPFAM" id="SSF53756">
    <property type="entry name" value="UDP-Glycosyltransferase/glycogen phosphorylase"/>
    <property type="match status" value="1"/>
</dbReference>
<sequence>MRLALVTCGTRGDTQPMLVLALELQRRGHEVVLGVSPNLVGWCLAAGVTALPFGPDSQAFMTSARGQEWLAAGNVRAFMAALSAESTQHAPESRAQLRAVTAGADLVVAGVLAEDVALAAAEAAGVLLVTLHSFPVRRTSAYPAALVTQRPLPAPVNRITHLLFEQVWWRGVRTEVADCRRDLGLPASRRSTARQLADRGSTEVQAYSRLLVPALDDYGPHRPLVGFLDPTPELRARVGETGIDPDLAGWLDEGPPPVFVGFGSMPVTDPAAALDRVRAVCTRLGLRALVGAGWSAFTGAGDDRVRVAGVLDHDAVLPRCAAAVHHGGAGTTSAVVSAGLPSLVCSVFADQPFWGARLQALGVGTHVRFADLDETALERGLRAALEPATVERAGRLGAALREERGAELRVADLLEATVERTPV</sequence>
<dbReference type="InterPro" id="IPR010610">
    <property type="entry name" value="EryCIII-like_C"/>
</dbReference>
<name>A0A1G7JC25_9ACTN</name>
<feature type="domain" description="Glycosyltransferase family 28 N-terminal" evidence="1">
    <location>
        <begin position="4"/>
        <end position="125"/>
    </location>
</feature>
<dbReference type="InterPro" id="IPR004276">
    <property type="entry name" value="GlycoTrans_28_N"/>
</dbReference>
<dbReference type="PANTHER" id="PTHR48050">
    <property type="entry name" value="STEROL 3-BETA-GLUCOSYLTRANSFERASE"/>
    <property type="match status" value="1"/>
</dbReference>
<dbReference type="PANTHER" id="PTHR48050:SF13">
    <property type="entry name" value="STEROL 3-BETA-GLUCOSYLTRANSFERASE UGT80A2"/>
    <property type="match status" value="1"/>
</dbReference>
<dbReference type="InterPro" id="IPR002213">
    <property type="entry name" value="UDP_glucos_trans"/>
</dbReference>
<evidence type="ECO:0000313" key="4">
    <source>
        <dbReference type="Proteomes" id="UP000199406"/>
    </source>
</evidence>
<dbReference type="Gene3D" id="3.40.50.2000">
    <property type="entry name" value="Glycogen Phosphorylase B"/>
    <property type="match status" value="2"/>
</dbReference>
<proteinExistence type="predicted"/>
<dbReference type="Proteomes" id="UP000199406">
    <property type="component" value="Unassembled WGS sequence"/>
</dbReference>
<dbReference type="InterPro" id="IPR050426">
    <property type="entry name" value="Glycosyltransferase_28"/>
</dbReference>
<protein>
    <submittedName>
        <fullName evidence="3">UDP:flavonoid glycosyltransferase YjiC, YdhE family</fullName>
    </submittedName>
</protein>
<dbReference type="GO" id="GO:0016758">
    <property type="term" value="F:hexosyltransferase activity"/>
    <property type="evidence" value="ECO:0007669"/>
    <property type="project" value="InterPro"/>
</dbReference>